<dbReference type="PANTHER" id="PTHR12815:SF47">
    <property type="entry name" value="TRANSLOCATION AND ASSEMBLY MODULE SUBUNIT TAMA"/>
    <property type="match status" value="1"/>
</dbReference>
<evidence type="ECO:0000313" key="8">
    <source>
        <dbReference type="Proteomes" id="UP000563094"/>
    </source>
</evidence>
<dbReference type="Proteomes" id="UP000563094">
    <property type="component" value="Unassembled WGS sequence"/>
</dbReference>
<dbReference type="EMBL" id="JACJIQ010000012">
    <property type="protein sequence ID" value="MBA9078381.1"/>
    <property type="molecule type" value="Genomic_DNA"/>
</dbReference>
<keyword evidence="8" id="KW-1185">Reference proteome</keyword>
<evidence type="ECO:0000256" key="5">
    <source>
        <dbReference type="ARBA" id="ARBA00023237"/>
    </source>
</evidence>
<organism evidence="7 8">
    <name type="scientific">Rufibacter quisquiliarum</name>
    <dbReference type="NCBI Taxonomy" id="1549639"/>
    <lineage>
        <taxon>Bacteria</taxon>
        <taxon>Pseudomonadati</taxon>
        <taxon>Bacteroidota</taxon>
        <taxon>Cytophagia</taxon>
        <taxon>Cytophagales</taxon>
        <taxon>Hymenobacteraceae</taxon>
        <taxon>Rufibacter</taxon>
    </lineage>
</organism>
<keyword evidence="2" id="KW-0812">Transmembrane</keyword>
<name>A0A839GXD7_9BACT</name>
<dbReference type="Gene3D" id="2.40.160.50">
    <property type="entry name" value="membrane protein fhac: a member of the omp85/tpsb transporter family"/>
    <property type="match status" value="1"/>
</dbReference>
<protein>
    <submittedName>
        <fullName evidence="7">Outer membrane protein assembly factor BamA</fullName>
    </submittedName>
</protein>
<comment type="subcellular location">
    <subcellularLocation>
        <location evidence="1">Membrane</location>
    </subcellularLocation>
</comment>
<dbReference type="AlphaFoldDB" id="A0A839GXD7"/>
<evidence type="ECO:0000313" key="7">
    <source>
        <dbReference type="EMBL" id="MBA9078381.1"/>
    </source>
</evidence>
<dbReference type="InterPro" id="IPR000184">
    <property type="entry name" value="Bac_surfAg_D15"/>
</dbReference>
<keyword evidence="4" id="KW-0472">Membrane</keyword>
<evidence type="ECO:0000256" key="1">
    <source>
        <dbReference type="ARBA" id="ARBA00004370"/>
    </source>
</evidence>
<evidence type="ECO:0000256" key="2">
    <source>
        <dbReference type="ARBA" id="ARBA00022692"/>
    </source>
</evidence>
<feature type="domain" description="Bacterial surface antigen (D15)" evidence="6">
    <location>
        <begin position="589"/>
        <end position="763"/>
    </location>
</feature>
<evidence type="ECO:0000256" key="4">
    <source>
        <dbReference type="ARBA" id="ARBA00023136"/>
    </source>
</evidence>
<comment type="caution">
    <text evidence="7">The sequence shown here is derived from an EMBL/GenBank/DDBJ whole genome shotgun (WGS) entry which is preliminary data.</text>
</comment>
<dbReference type="PANTHER" id="PTHR12815">
    <property type="entry name" value="SORTING AND ASSEMBLY MACHINERY SAMM50 PROTEIN FAMILY MEMBER"/>
    <property type="match status" value="1"/>
</dbReference>
<evidence type="ECO:0000256" key="3">
    <source>
        <dbReference type="ARBA" id="ARBA00022729"/>
    </source>
</evidence>
<dbReference type="RefSeq" id="WP_182513623.1">
    <property type="nucleotide sequence ID" value="NZ_JACJIQ010000012.1"/>
</dbReference>
<accession>A0A839GXD7</accession>
<proteinExistence type="predicted"/>
<evidence type="ECO:0000259" key="6">
    <source>
        <dbReference type="Pfam" id="PF01103"/>
    </source>
</evidence>
<sequence>MTLTFFHNRSRAAAASCTGALFLALLLLAGCSGIKSVPQGDYLYTGGDIKVTSPYPETDTKAAEAELADAIRPKPNTSFLGMRPKLAIYSAMGGNKETKGIKNWIKTRLGEPPVLLSEAYPARVRSQMINRLYNIGYFQPELAHTVDSTSKRKMAQVHYTATVGKQYTIQQIQYPQGQDSLAIRIRATEPQSLLKVNNPYNLETLIAERIRIDAALKEQGYFFFDEGYLIFHVDSTQQNKVNIYVRIKEDAPDKALIPYKYNQVSVFSDYSIGDSLGSASLPPVQFEDYLYYPDEKTFKAKAILNAVFIKNDDYYSRRRHLQTINRLMDLGTFKFAEVRFEPLDSVGTNGLLNADILLTQAKKKSVRAEVQMVTKSNGYAGPGININFRNRNALRGAELLMLNLVASFENQTSGTAERPAGLTSYEFGADAEMQIPRIISPFDIRISNSMYQPRTRFMAGFRFIDRREYFQQNSFNFEYGYSWKQRATTEIQINPVQVMFARLVDSTEAFSRILRDRPFLARSFDQQFIIGGNYRFTYNTQGIQGRKHQFYISPGIDLSGGLWGLFFRAKNGRPADPEDPNTLAGQAISQYVKTDLETRYYFNITDKLVLATRLIGGVGIPYGNSTVLPYIKQYGIGGPNSIRAFPARGIGPGVYEPTRNLNTDDPVAQSFSFFDQTGDIRIEGNAEFRFPLLDPYLKGAVFVDAGNVWLINEDPDRPGAKFSGNFMSQLAVGAGAGVRVDVQFFVLRFDLAFPLRDPNYPNNDRPKSGLFGSGVLNLAIGYPF</sequence>
<dbReference type="InterPro" id="IPR039910">
    <property type="entry name" value="D15-like"/>
</dbReference>
<keyword evidence="5" id="KW-0998">Cell outer membrane</keyword>
<gene>
    <name evidence="7" type="ORF">FHS90_003107</name>
</gene>
<keyword evidence="3" id="KW-0732">Signal</keyword>
<reference evidence="7 8" key="1">
    <citation type="submission" date="2020-08" db="EMBL/GenBank/DDBJ databases">
        <title>Genomic Encyclopedia of Type Strains, Phase IV (KMG-IV): sequencing the most valuable type-strain genomes for metagenomic binning, comparative biology and taxonomic classification.</title>
        <authorList>
            <person name="Goeker M."/>
        </authorList>
    </citation>
    <scope>NUCLEOTIDE SEQUENCE [LARGE SCALE GENOMIC DNA]</scope>
    <source>
        <strain evidence="7 8">DSM 29854</strain>
    </source>
</reference>
<dbReference type="Pfam" id="PF01103">
    <property type="entry name" value="Omp85"/>
    <property type="match status" value="1"/>
</dbReference>
<dbReference type="GO" id="GO:0019867">
    <property type="term" value="C:outer membrane"/>
    <property type="evidence" value="ECO:0007669"/>
    <property type="project" value="InterPro"/>
</dbReference>